<evidence type="ECO:0000259" key="8">
    <source>
        <dbReference type="Pfam" id="PF22466"/>
    </source>
</evidence>
<dbReference type="GO" id="GO:1902975">
    <property type="term" value="P:mitotic DNA replication initiation"/>
    <property type="evidence" value="ECO:0007669"/>
    <property type="project" value="TreeGrafter"/>
</dbReference>
<evidence type="ECO:0000256" key="5">
    <source>
        <dbReference type="ARBA" id="ARBA00045258"/>
    </source>
</evidence>
<feature type="domain" description="DNA replication complex GINS protein PSF3 N-terminal" evidence="8">
    <location>
        <begin position="12"/>
        <end position="63"/>
    </location>
</feature>
<dbReference type="OrthoDB" id="10251744at2759"/>
<reference evidence="9" key="1">
    <citation type="submission" date="2021-12" db="EMBL/GenBank/DDBJ databases">
        <authorList>
            <person name="King R."/>
        </authorList>
    </citation>
    <scope>NUCLEOTIDE SEQUENCE</scope>
</reference>
<keyword evidence="4 6" id="KW-0539">Nucleus</keyword>
<keyword evidence="10" id="KW-1185">Reference proteome</keyword>
<evidence type="ECO:0000256" key="3">
    <source>
        <dbReference type="ARBA" id="ARBA00022705"/>
    </source>
</evidence>
<proteinExistence type="inferred from homology"/>
<organism evidence="9 10">
    <name type="scientific">Brassicogethes aeneus</name>
    <name type="common">Rape pollen beetle</name>
    <name type="synonym">Meligethes aeneus</name>
    <dbReference type="NCBI Taxonomy" id="1431903"/>
    <lineage>
        <taxon>Eukaryota</taxon>
        <taxon>Metazoa</taxon>
        <taxon>Ecdysozoa</taxon>
        <taxon>Arthropoda</taxon>
        <taxon>Hexapoda</taxon>
        <taxon>Insecta</taxon>
        <taxon>Pterygota</taxon>
        <taxon>Neoptera</taxon>
        <taxon>Endopterygota</taxon>
        <taxon>Coleoptera</taxon>
        <taxon>Polyphaga</taxon>
        <taxon>Cucujiformia</taxon>
        <taxon>Nitidulidae</taxon>
        <taxon>Meligethinae</taxon>
        <taxon>Brassicogethes</taxon>
    </lineage>
</organism>
<dbReference type="GO" id="GO:0000811">
    <property type="term" value="C:GINS complex"/>
    <property type="evidence" value="ECO:0007669"/>
    <property type="project" value="UniProtKB-UniRule"/>
</dbReference>
<dbReference type="Pfam" id="PF05916">
    <property type="entry name" value="Sld5"/>
    <property type="match status" value="1"/>
</dbReference>
<dbReference type="Proteomes" id="UP001154078">
    <property type="component" value="Chromosome 2"/>
</dbReference>
<dbReference type="CDD" id="cd21693">
    <property type="entry name" value="GINS_B_Psf3"/>
    <property type="match status" value="1"/>
</dbReference>
<dbReference type="Gene3D" id="1.20.58.2050">
    <property type="match status" value="1"/>
</dbReference>
<dbReference type="InterPro" id="IPR038437">
    <property type="entry name" value="GINS_Psf3_sf"/>
</dbReference>
<comment type="similarity">
    <text evidence="2 6">Belongs to the GINS3/PSF3 family.</text>
</comment>
<evidence type="ECO:0000256" key="1">
    <source>
        <dbReference type="ARBA" id="ARBA00004123"/>
    </source>
</evidence>
<evidence type="ECO:0000313" key="9">
    <source>
        <dbReference type="EMBL" id="CAH0549998.1"/>
    </source>
</evidence>
<sequence>MPLPAAYSPNYFSLDDILATQERAPCKFAVNVPKMGVLNPSAEEVDLKAGTDLELPMWLVTEMAAGRQPIVNPDLPKIYREAYREILKADASAVDLHKFNLYFYELGSYAKSFDAKGEVQDVLLHTFKTRFRHIMDLADNSISDPTVQQKLDFLERRIFEDGHKAKGKLNDWLWVTSSTMEAANMVVNHKKRKRVDLDESGNFNK</sequence>
<dbReference type="PANTHER" id="PTHR22768:SF0">
    <property type="entry name" value="DNA REPLICATION COMPLEX GINS PROTEIN PSF3"/>
    <property type="match status" value="1"/>
</dbReference>
<dbReference type="InterPro" id="IPR036224">
    <property type="entry name" value="GINS_bundle-like_dom_sf"/>
</dbReference>
<dbReference type="CDD" id="cd11713">
    <property type="entry name" value="GINS_A_psf3"/>
    <property type="match status" value="1"/>
</dbReference>
<name>A0A9P0AX57_BRAAE</name>
<comment type="subcellular location">
    <subcellularLocation>
        <location evidence="1 6">Nucleus</location>
    </subcellularLocation>
</comment>
<evidence type="ECO:0000313" key="10">
    <source>
        <dbReference type="Proteomes" id="UP001154078"/>
    </source>
</evidence>
<comment type="subunit">
    <text evidence="6">Component of the GINS complex.</text>
</comment>
<keyword evidence="3 6" id="KW-0235">DNA replication</keyword>
<dbReference type="Pfam" id="PF22466">
    <property type="entry name" value="PSF3_N"/>
    <property type="match status" value="1"/>
</dbReference>
<comment type="function">
    <text evidence="5">Required for correct functioning of the GINS complex, a complex that plays an essential role in the initiation of DNA replication, and progression of DNA replication forks. GINS complex is a core component of CDC45-MCM-GINS (CMG) helicase, the molecular machine that unwinds template DNA during replication, and around which the replisome is built.</text>
</comment>
<gene>
    <name evidence="9" type="ORF">MELIAE_LOCUS2924</name>
</gene>
<dbReference type="InterPro" id="IPR055221">
    <property type="entry name" value="PSF3_N"/>
</dbReference>
<comment type="function">
    <text evidence="6">The GINS complex plays an essential role in the initiation of DNA replication.</text>
</comment>
<evidence type="ECO:0000256" key="4">
    <source>
        <dbReference type="ARBA" id="ARBA00023242"/>
    </source>
</evidence>
<evidence type="ECO:0000259" key="7">
    <source>
        <dbReference type="Pfam" id="PF05916"/>
    </source>
</evidence>
<dbReference type="SUPFAM" id="SSF158573">
    <property type="entry name" value="GINS helical bundle-like"/>
    <property type="match status" value="1"/>
</dbReference>
<protein>
    <recommendedName>
        <fullName evidence="6">DNA replication complex GINS protein PSF3</fullName>
    </recommendedName>
</protein>
<dbReference type="SUPFAM" id="SSF160059">
    <property type="entry name" value="PriA/YqbF domain"/>
    <property type="match status" value="1"/>
</dbReference>
<evidence type="ECO:0000256" key="6">
    <source>
        <dbReference type="RuleBase" id="RU367161"/>
    </source>
</evidence>
<dbReference type="PANTHER" id="PTHR22768">
    <property type="entry name" value="DNA REPLICATION COMPLEX GINS PROTEIN PSF3"/>
    <property type="match status" value="1"/>
</dbReference>
<dbReference type="EMBL" id="OV121133">
    <property type="protein sequence ID" value="CAH0549998.1"/>
    <property type="molecule type" value="Genomic_DNA"/>
</dbReference>
<evidence type="ECO:0000256" key="2">
    <source>
        <dbReference type="ARBA" id="ARBA00006343"/>
    </source>
</evidence>
<feature type="domain" description="GINS subunit" evidence="7">
    <location>
        <begin position="80"/>
        <end position="165"/>
    </location>
</feature>
<dbReference type="AlphaFoldDB" id="A0A9P0AX57"/>
<dbReference type="InterPro" id="IPR010492">
    <property type="entry name" value="GINS_Psf3"/>
</dbReference>
<accession>A0A9P0AX57</accession>
<dbReference type="InterPro" id="IPR021151">
    <property type="entry name" value="GINS_A"/>
</dbReference>